<evidence type="ECO:0000256" key="3">
    <source>
        <dbReference type="SAM" id="MobiDB-lite"/>
    </source>
</evidence>
<dbReference type="Proteomes" id="UP000249464">
    <property type="component" value="Unassembled WGS sequence"/>
</dbReference>
<feature type="region of interest" description="Disordered" evidence="3">
    <location>
        <begin position="517"/>
        <end position="561"/>
    </location>
</feature>
<dbReference type="PROSITE" id="PS51421">
    <property type="entry name" value="RAS"/>
    <property type="match status" value="1"/>
</dbReference>
<dbReference type="SMART" id="SM00173">
    <property type="entry name" value="RAS"/>
    <property type="match status" value="1"/>
</dbReference>
<dbReference type="PANTHER" id="PTHR47977">
    <property type="entry name" value="RAS-RELATED PROTEIN RAB"/>
    <property type="match status" value="1"/>
</dbReference>
<dbReference type="AlphaFoldDB" id="A0A2X0MJB0"/>
<dbReference type="InterPro" id="IPR050227">
    <property type="entry name" value="Rab"/>
</dbReference>
<dbReference type="SMART" id="SM00176">
    <property type="entry name" value="RAN"/>
    <property type="match status" value="1"/>
</dbReference>
<dbReference type="NCBIfam" id="TIGR00231">
    <property type="entry name" value="small_GTP"/>
    <property type="match status" value="1"/>
</dbReference>
<evidence type="ECO:0000313" key="4">
    <source>
        <dbReference type="EMBL" id="SGY94265.1"/>
    </source>
</evidence>
<dbReference type="STRING" id="796604.A0A2X0MJB0"/>
<feature type="compositionally biased region" description="Basic and acidic residues" evidence="3">
    <location>
        <begin position="548"/>
        <end position="561"/>
    </location>
</feature>
<dbReference type="Gene3D" id="3.40.50.300">
    <property type="entry name" value="P-loop containing nucleotide triphosphate hydrolases"/>
    <property type="match status" value="1"/>
</dbReference>
<feature type="region of interest" description="Disordered" evidence="3">
    <location>
        <begin position="20"/>
        <end position="69"/>
    </location>
</feature>
<keyword evidence="1" id="KW-0547">Nucleotide-binding</keyword>
<feature type="region of interest" description="Disordered" evidence="3">
    <location>
        <begin position="405"/>
        <end position="466"/>
    </location>
</feature>
<gene>
    <name evidence="4" type="primary">BQ5605_C037g11640</name>
    <name evidence="4" type="ORF">BQ5605_C037G11640</name>
</gene>
<feature type="compositionally biased region" description="Low complexity" evidence="3">
    <location>
        <begin position="527"/>
        <end position="545"/>
    </location>
</feature>
<dbReference type="InterPro" id="IPR027417">
    <property type="entry name" value="P-loop_NTPase"/>
</dbReference>
<dbReference type="GO" id="GO:0005525">
    <property type="term" value="F:GTP binding"/>
    <property type="evidence" value="ECO:0007669"/>
    <property type="project" value="UniProtKB-KW"/>
</dbReference>
<proteinExistence type="predicted"/>
<sequence>MAILLDAPLQPVSVPVSVSPTWAAANPSGVSSRSSSTSGSGSLTTDDDDDASPVSPRIAPIPASPPPVTSLSLSTATLKAQERFIPAISELGTTAISTVAIDQSPSELVGSATTSNANPQPFFPTIDSNVSVTIASPTTFRFPAIAEIPADPSAASTSATPHSAPEDIDEQGTPTTSKRHRTQPSLSRTPSPPTIVTSPAVQNHARPPRARRQSTKNYGPNSLTVGNPQSPSGGDPANQLEAKVVIRESHTLCSRVCEREVMADVGTTAPPRSVGSQGVGKTSLVHRYTTGVFSYSLTSTIGASFLAKRLVVEGCKVRLQIWDTAGQERFRSMAPLYYRGALAAILVYDITNENSFLDIRLWMDELRRNMARDLIIHVVGSKLDLTGQRQVKLVDAQRQIAQWADELDRGDDDTPLNARERESSPSSPNRSRASTRARQGSIPGPLIPNGSTIATTSPLSPLSTAQPVHDSLGARVRKMSTKLGSLPTVATLAATNAPSGGTIGLGTNSSSTLSVHDSLAPTSENMSRSGSKMSLSLGSLGLAGRSRSRNEDDERRAAEDVEREEAARIDRLVNDCPIEVTEVSAKDDIGVEEMFVHITQRLVERKAQIESARILRSRGSIMLRDDTPNPATAGWCCA</sequence>
<dbReference type="PROSITE" id="PS51419">
    <property type="entry name" value="RAB"/>
    <property type="match status" value="1"/>
</dbReference>
<name>A0A2X0MJB0_9BASI</name>
<accession>A0A2X0MJB0</accession>
<dbReference type="InterPro" id="IPR005225">
    <property type="entry name" value="Small_GTP-bd"/>
</dbReference>
<evidence type="ECO:0000256" key="1">
    <source>
        <dbReference type="ARBA" id="ARBA00022741"/>
    </source>
</evidence>
<feature type="compositionally biased region" description="Low complexity" evidence="3">
    <location>
        <begin position="52"/>
        <end position="61"/>
    </location>
</feature>
<keyword evidence="5" id="KW-1185">Reference proteome</keyword>
<feature type="region of interest" description="Disordered" evidence="3">
    <location>
        <begin position="152"/>
        <end position="237"/>
    </location>
</feature>
<dbReference type="EMBL" id="FQNC01000062">
    <property type="protein sequence ID" value="SGY94265.1"/>
    <property type="molecule type" value="Genomic_DNA"/>
</dbReference>
<dbReference type="PRINTS" id="PR00449">
    <property type="entry name" value="RASTRNSFRMNG"/>
</dbReference>
<evidence type="ECO:0000256" key="2">
    <source>
        <dbReference type="ARBA" id="ARBA00023134"/>
    </source>
</evidence>
<dbReference type="Pfam" id="PF00071">
    <property type="entry name" value="Ras"/>
    <property type="match status" value="1"/>
</dbReference>
<reference evidence="4 5" key="1">
    <citation type="submission" date="2016-11" db="EMBL/GenBank/DDBJ databases">
        <authorList>
            <person name="Jaros S."/>
            <person name="Januszkiewicz K."/>
            <person name="Wedrychowicz H."/>
        </authorList>
    </citation>
    <scope>NUCLEOTIDE SEQUENCE [LARGE SCALE GENOMIC DNA]</scope>
</reference>
<dbReference type="FunFam" id="3.40.50.300:FF:000808">
    <property type="entry name" value="Small GTP-binding protein, putative"/>
    <property type="match status" value="1"/>
</dbReference>
<feature type="compositionally biased region" description="Low complexity" evidence="3">
    <location>
        <begin position="27"/>
        <end position="44"/>
    </location>
</feature>
<dbReference type="SUPFAM" id="SSF52540">
    <property type="entry name" value="P-loop containing nucleoside triphosphate hydrolases"/>
    <property type="match status" value="1"/>
</dbReference>
<feature type="compositionally biased region" description="Low complexity" evidence="3">
    <location>
        <begin position="152"/>
        <end position="163"/>
    </location>
</feature>
<keyword evidence="2" id="KW-0342">GTP-binding</keyword>
<feature type="compositionally biased region" description="Polar residues" evidence="3">
    <location>
        <begin position="449"/>
        <end position="466"/>
    </location>
</feature>
<feature type="compositionally biased region" description="Polar residues" evidence="3">
    <location>
        <begin position="215"/>
        <end position="232"/>
    </location>
</feature>
<dbReference type="SMART" id="SM00174">
    <property type="entry name" value="RHO"/>
    <property type="match status" value="1"/>
</dbReference>
<protein>
    <submittedName>
        <fullName evidence="4">BQ5605_C037g11640 protein</fullName>
    </submittedName>
</protein>
<dbReference type="SMART" id="SM00175">
    <property type="entry name" value="RAB"/>
    <property type="match status" value="1"/>
</dbReference>
<dbReference type="GO" id="GO:0003924">
    <property type="term" value="F:GTPase activity"/>
    <property type="evidence" value="ECO:0007669"/>
    <property type="project" value="InterPro"/>
</dbReference>
<feature type="compositionally biased region" description="Polar residues" evidence="3">
    <location>
        <begin position="183"/>
        <end position="201"/>
    </location>
</feature>
<feature type="compositionally biased region" description="Low complexity" evidence="3">
    <location>
        <begin position="424"/>
        <end position="438"/>
    </location>
</feature>
<dbReference type="CDD" id="cd00154">
    <property type="entry name" value="Rab"/>
    <property type="match status" value="1"/>
</dbReference>
<dbReference type="InterPro" id="IPR001806">
    <property type="entry name" value="Small_GTPase"/>
</dbReference>
<organism evidence="4 5">
    <name type="scientific">Microbotryum silenes-dioicae</name>
    <dbReference type="NCBI Taxonomy" id="796604"/>
    <lineage>
        <taxon>Eukaryota</taxon>
        <taxon>Fungi</taxon>
        <taxon>Dikarya</taxon>
        <taxon>Basidiomycota</taxon>
        <taxon>Pucciniomycotina</taxon>
        <taxon>Microbotryomycetes</taxon>
        <taxon>Microbotryales</taxon>
        <taxon>Microbotryaceae</taxon>
        <taxon>Microbotryum</taxon>
    </lineage>
</organism>
<feature type="compositionally biased region" description="Polar residues" evidence="3">
    <location>
        <begin position="517"/>
        <end position="526"/>
    </location>
</feature>
<evidence type="ECO:0000313" key="5">
    <source>
        <dbReference type="Proteomes" id="UP000249464"/>
    </source>
</evidence>